<keyword evidence="2" id="KW-1185">Reference proteome</keyword>
<dbReference type="Proteomes" id="UP001055072">
    <property type="component" value="Unassembled WGS sequence"/>
</dbReference>
<gene>
    <name evidence="1" type="ORF">BDY19DRAFT_921651</name>
</gene>
<reference evidence="1" key="1">
    <citation type="journal article" date="2021" name="Environ. Microbiol.">
        <title>Gene family expansions and transcriptome signatures uncover fungal adaptations to wood decay.</title>
        <authorList>
            <person name="Hage H."/>
            <person name="Miyauchi S."/>
            <person name="Viragh M."/>
            <person name="Drula E."/>
            <person name="Min B."/>
            <person name="Chaduli D."/>
            <person name="Navarro D."/>
            <person name="Favel A."/>
            <person name="Norest M."/>
            <person name="Lesage-Meessen L."/>
            <person name="Balint B."/>
            <person name="Merenyi Z."/>
            <person name="de Eugenio L."/>
            <person name="Morin E."/>
            <person name="Martinez A.T."/>
            <person name="Baldrian P."/>
            <person name="Stursova M."/>
            <person name="Martinez M.J."/>
            <person name="Novotny C."/>
            <person name="Magnuson J.K."/>
            <person name="Spatafora J.W."/>
            <person name="Maurice S."/>
            <person name="Pangilinan J."/>
            <person name="Andreopoulos W."/>
            <person name="LaButti K."/>
            <person name="Hundley H."/>
            <person name="Na H."/>
            <person name="Kuo A."/>
            <person name="Barry K."/>
            <person name="Lipzen A."/>
            <person name="Henrissat B."/>
            <person name="Riley R."/>
            <person name="Ahrendt S."/>
            <person name="Nagy L.G."/>
            <person name="Grigoriev I.V."/>
            <person name="Martin F."/>
            <person name="Rosso M.N."/>
        </authorList>
    </citation>
    <scope>NUCLEOTIDE SEQUENCE</scope>
    <source>
        <strain evidence="1">CBS 384.51</strain>
    </source>
</reference>
<accession>A0ACB8UFH8</accession>
<organism evidence="1 2">
    <name type="scientific">Irpex rosettiformis</name>
    <dbReference type="NCBI Taxonomy" id="378272"/>
    <lineage>
        <taxon>Eukaryota</taxon>
        <taxon>Fungi</taxon>
        <taxon>Dikarya</taxon>
        <taxon>Basidiomycota</taxon>
        <taxon>Agaricomycotina</taxon>
        <taxon>Agaricomycetes</taxon>
        <taxon>Polyporales</taxon>
        <taxon>Irpicaceae</taxon>
        <taxon>Irpex</taxon>
    </lineage>
</organism>
<dbReference type="EMBL" id="MU274902">
    <property type="protein sequence ID" value="KAI0093031.1"/>
    <property type="molecule type" value="Genomic_DNA"/>
</dbReference>
<proteinExistence type="predicted"/>
<name>A0ACB8UFH8_9APHY</name>
<protein>
    <submittedName>
        <fullName evidence="1">Uncharacterized protein</fullName>
    </submittedName>
</protein>
<evidence type="ECO:0000313" key="1">
    <source>
        <dbReference type="EMBL" id="KAI0093031.1"/>
    </source>
</evidence>
<evidence type="ECO:0000313" key="2">
    <source>
        <dbReference type="Proteomes" id="UP001055072"/>
    </source>
</evidence>
<comment type="caution">
    <text evidence="1">The sequence shown here is derived from an EMBL/GenBank/DDBJ whole genome shotgun (WGS) entry which is preliminary data.</text>
</comment>
<sequence length="313" mass="34730">MPFEAGHLRVPSTPSTRRSTTIGQVVPVPATPQSIDKNKVQPQTPEQRARRYHELQQICGELPTQNAPPGSRNGGSSAFPSSPRPIGGIDEALSSARISATPQTRPSPLKRSYIELSDDEEQFWQETSGPSTKKPSKLQRTSTPEKESRPPIIVPASSIPSSSKGKGREIPVQSVQQNHLLSDPENPFELHRDAMPESGQTVPAPSASPTVSHVDEVEKFARTLLGHVAEFRKLEEKLFATERDRAVKEKAINELNKQLVGIRYQLEEATETVDAQRVEIAMLREENASLKDRQLHLEGIIEGLHVRRPDEYD</sequence>